<keyword evidence="2" id="KW-1185">Reference proteome</keyword>
<evidence type="ECO:0000313" key="2">
    <source>
        <dbReference type="Proteomes" id="UP001177021"/>
    </source>
</evidence>
<gene>
    <name evidence="1" type="ORF">MILVUS5_LOCUS4507</name>
</gene>
<comment type="caution">
    <text evidence="1">The sequence shown here is derived from an EMBL/GenBank/DDBJ whole genome shotgun (WGS) entry which is preliminary data.</text>
</comment>
<name>A0ACB0IN80_TRIPR</name>
<organism evidence="1 2">
    <name type="scientific">Trifolium pratense</name>
    <name type="common">Red clover</name>
    <dbReference type="NCBI Taxonomy" id="57577"/>
    <lineage>
        <taxon>Eukaryota</taxon>
        <taxon>Viridiplantae</taxon>
        <taxon>Streptophyta</taxon>
        <taxon>Embryophyta</taxon>
        <taxon>Tracheophyta</taxon>
        <taxon>Spermatophyta</taxon>
        <taxon>Magnoliopsida</taxon>
        <taxon>eudicotyledons</taxon>
        <taxon>Gunneridae</taxon>
        <taxon>Pentapetalae</taxon>
        <taxon>rosids</taxon>
        <taxon>fabids</taxon>
        <taxon>Fabales</taxon>
        <taxon>Fabaceae</taxon>
        <taxon>Papilionoideae</taxon>
        <taxon>50 kb inversion clade</taxon>
        <taxon>NPAAA clade</taxon>
        <taxon>Hologalegina</taxon>
        <taxon>IRL clade</taxon>
        <taxon>Trifolieae</taxon>
        <taxon>Trifolium</taxon>
    </lineage>
</organism>
<dbReference type="EMBL" id="CASHSV030000001">
    <property type="protein sequence ID" value="CAJ2633384.1"/>
    <property type="molecule type" value="Genomic_DNA"/>
</dbReference>
<dbReference type="Proteomes" id="UP001177021">
    <property type="component" value="Unassembled WGS sequence"/>
</dbReference>
<evidence type="ECO:0000313" key="1">
    <source>
        <dbReference type="EMBL" id="CAJ2633384.1"/>
    </source>
</evidence>
<protein>
    <submittedName>
        <fullName evidence="1">Uncharacterized protein</fullName>
    </submittedName>
</protein>
<reference evidence="1" key="1">
    <citation type="submission" date="2023-10" db="EMBL/GenBank/DDBJ databases">
        <authorList>
            <person name="Rodriguez Cubillos JULIANA M."/>
            <person name="De Vega J."/>
        </authorList>
    </citation>
    <scope>NUCLEOTIDE SEQUENCE</scope>
</reference>
<sequence length="79" mass="9039">MISRYLLKAIPSFVWTSQAQRMVYVIDSANPMDGLQRLCERSSGVQYFVEHHSSLFYILTNAPLPDSKCSGGEYYLVRC</sequence>
<proteinExistence type="predicted"/>
<accession>A0ACB0IN80</accession>